<dbReference type="PaxDb" id="3827-XP_004513967.1"/>
<sequence length="404" mass="47378">MLLLYFIIITCISFFLFINTIFLKPLPSWTSATDKKLLPFLFCQETFSKVLRNHHFLIGLLCQIHTKMSLMKKSLNSRIENVEETHHELSLLDLPELTLECILEKLPPSSLIQMAGVCHSLRERCVSDHFWEKHMKKKWGGVIGQAAYKEWKWHLASKRDVKGLHKHGRQRGFLMKTLSLVWPFQWMKLKVDDANDSNKQKNSLPVDSLMNWYLAIETGTFWFPAQVYNRENGHVGFMLSCYDAEISYDSRVDTFLARYPPHGRRADARECGIPWERLRAPPVDTSPHDLHISDCLNDLHPGDHIEIQWRRNKEFPYGWWYGVVGHLESCNGNENHCRCHISDTVVLEFNHYTPGSRWRQTNINRKDHREEGNEADGFYGGLRKITSENEISIWKRMWPSEVLD</sequence>
<dbReference type="Proteomes" id="UP000087171">
    <property type="component" value="Unplaced"/>
</dbReference>
<dbReference type="SUPFAM" id="SSF81383">
    <property type="entry name" value="F-box domain"/>
    <property type="match status" value="1"/>
</dbReference>
<dbReference type="PANTHER" id="PTHR31482">
    <property type="entry name" value="ESTS AU081301(E20138)"/>
    <property type="match status" value="1"/>
</dbReference>
<dbReference type="eggNOG" id="ENOG502QQCP">
    <property type="taxonomic scope" value="Eukaryota"/>
</dbReference>
<dbReference type="Pfam" id="PF00646">
    <property type="entry name" value="F-box"/>
    <property type="match status" value="1"/>
</dbReference>
<gene>
    <name evidence="4" type="primary">LOC101503479</name>
</gene>
<name>A0A1S2Z2R4_CICAR</name>
<dbReference type="PROSITE" id="PS50181">
    <property type="entry name" value="FBOX"/>
    <property type="match status" value="1"/>
</dbReference>
<dbReference type="SMART" id="SM00256">
    <property type="entry name" value="FBOX"/>
    <property type="match status" value="1"/>
</dbReference>
<keyword evidence="1" id="KW-1133">Transmembrane helix</keyword>
<dbReference type="AlphaFoldDB" id="A0A1S2Z2R4"/>
<dbReference type="OrthoDB" id="512036at2759"/>
<dbReference type="Gene3D" id="1.20.1280.50">
    <property type="match status" value="1"/>
</dbReference>
<reference evidence="4" key="1">
    <citation type="submission" date="2025-08" db="UniProtKB">
        <authorList>
            <consortium name="RefSeq"/>
        </authorList>
    </citation>
    <scope>IDENTIFICATION</scope>
    <source>
        <tissue evidence="4">Etiolated seedlings</tissue>
    </source>
</reference>
<evidence type="ECO:0000256" key="1">
    <source>
        <dbReference type="SAM" id="Phobius"/>
    </source>
</evidence>
<dbReference type="InterPro" id="IPR001810">
    <property type="entry name" value="F-box_dom"/>
</dbReference>
<dbReference type="InterPro" id="IPR036047">
    <property type="entry name" value="F-box-like_dom_sf"/>
</dbReference>
<protein>
    <submittedName>
        <fullName evidence="4">F-box protein At2g26850-like</fullName>
    </submittedName>
</protein>
<keyword evidence="1" id="KW-0812">Transmembrane</keyword>
<dbReference type="PANTHER" id="PTHR31482:SF2">
    <property type="entry name" value="F-BOX DOMAIN-CONTAINING PROTEIN"/>
    <property type="match status" value="1"/>
</dbReference>
<feature type="domain" description="F-box" evidence="2">
    <location>
        <begin position="88"/>
        <end position="134"/>
    </location>
</feature>
<evidence type="ECO:0000259" key="2">
    <source>
        <dbReference type="PROSITE" id="PS50181"/>
    </source>
</evidence>
<feature type="transmembrane region" description="Helical" evidence="1">
    <location>
        <begin position="6"/>
        <end position="26"/>
    </location>
</feature>
<evidence type="ECO:0000313" key="3">
    <source>
        <dbReference type="Proteomes" id="UP000087171"/>
    </source>
</evidence>
<accession>A0A1S2Z2R4</accession>
<dbReference type="KEGG" id="cam:101503479"/>
<evidence type="ECO:0000313" key="4">
    <source>
        <dbReference type="RefSeq" id="XP_004513967.1"/>
    </source>
</evidence>
<dbReference type="CDD" id="cd09917">
    <property type="entry name" value="F-box_SF"/>
    <property type="match status" value="1"/>
</dbReference>
<dbReference type="RefSeq" id="XP_004513967.1">
    <property type="nucleotide sequence ID" value="XM_004513910.3"/>
</dbReference>
<keyword evidence="1" id="KW-0472">Membrane</keyword>
<organism evidence="3 4">
    <name type="scientific">Cicer arietinum</name>
    <name type="common">Chickpea</name>
    <name type="synonym">Garbanzo</name>
    <dbReference type="NCBI Taxonomy" id="3827"/>
    <lineage>
        <taxon>Eukaryota</taxon>
        <taxon>Viridiplantae</taxon>
        <taxon>Streptophyta</taxon>
        <taxon>Embryophyta</taxon>
        <taxon>Tracheophyta</taxon>
        <taxon>Spermatophyta</taxon>
        <taxon>Magnoliopsida</taxon>
        <taxon>eudicotyledons</taxon>
        <taxon>Gunneridae</taxon>
        <taxon>Pentapetalae</taxon>
        <taxon>rosids</taxon>
        <taxon>fabids</taxon>
        <taxon>Fabales</taxon>
        <taxon>Fabaceae</taxon>
        <taxon>Papilionoideae</taxon>
        <taxon>50 kb inversion clade</taxon>
        <taxon>NPAAA clade</taxon>
        <taxon>Hologalegina</taxon>
        <taxon>IRL clade</taxon>
        <taxon>Cicereae</taxon>
        <taxon>Cicer</taxon>
    </lineage>
</organism>
<proteinExistence type="predicted"/>
<keyword evidence="3" id="KW-1185">Reference proteome</keyword>
<dbReference type="STRING" id="3827.A0A1S2Z2R4"/>
<dbReference type="GeneID" id="101503479"/>